<sequence>MNARERYIAVFDDKKRKMLDRIPTHVQYIREGFISKYKHKIMKSYHGRLFNNIYFDIPYVLGFESIFARFPLSYKIRSIKIQDNEGKKIRIKENGQSIKRKSTYYEGGFIHSIEILDDLWANLKLIDNSEYITKLINYYDKLAPYIFPVLTVDGIFDRVWKSMGMPIFSRNFKKKTKLYKKLIEFYAELTKKNIEGLINATGDRGKVVAILDDVAFKGSSMISKERWDQDFNPFY</sequence>
<evidence type="ECO:0000313" key="1">
    <source>
        <dbReference type="EMBL" id="GAG80725.1"/>
    </source>
</evidence>
<dbReference type="Gene3D" id="3.20.20.210">
    <property type="match status" value="1"/>
</dbReference>
<comment type="caution">
    <text evidence="1">The sequence shown here is derived from an EMBL/GenBank/DDBJ whole genome shotgun (WGS) entry which is preliminary data.</text>
</comment>
<gene>
    <name evidence="1" type="ORF">S01H4_25933</name>
</gene>
<reference evidence="1" key="1">
    <citation type="journal article" date="2014" name="Front. Microbiol.">
        <title>High frequency of phylogenetically diverse reductive dehalogenase-homologous genes in deep subseafloor sedimentary metagenomes.</title>
        <authorList>
            <person name="Kawai M."/>
            <person name="Futagami T."/>
            <person name="Toyoda A."/>
            <person name="Takaki Y."/>
            <person name="Nishi S."/>
            <person name="Hori S."/>
            <person name="Arai W."/>
            <person name="Tsubouchi T."/>
            <person name="Morono Y."/>
            <person name="Uchiyama I."/>
            <person name="Ito T."/>
            <person name="Fujiyama A."/>
            <person name="Inagaki F."/>
            <person name="Takami H."/>
        </authorList>
    </citation>
    <scope>NUCLEOTIDE SEQUENCE</scope>
    <source>
        <strain evidence="1">Expedition CK06-06</strain>
    </source>
</reference>
<dbReference type="InterPro" id="IPR038071">
    <property type="entry name" value="UROD/MetE-like_sf"/>
</dbReference>
<name>X1ADU4_9ZZZZ</name>
<dbReference type="EMBL" id="BART01012418">
    <property type="protein sequence ID" value="GAG80725.1"/>
    <property type="molecule type" value="Genomic_DNA"/>
</dbReference>
<protein>
    <submittedName>
        <fullName evidence="1">Uncharacterized protein</fullName>
    </submittedName>
</protein>
<dbReference type="AlphaFoldDB" id="X1ADU4"/>
<organism evidence="1">
    <name type="scientific">marine sediment metagenome</name>
    <dbReference type="NCBI Taxonomy" id="412755"/>
    <lineage>
        <taxon>unclassified sequences</taxon>
        <taxon>metagenomes</taxon>
        <taxon>ecological metagenomes</taxon>
    </lineage>
</organism>
<feature type="non-terminal residue" evidence="1">
    <location>
        <position position="235"/>
    </location>
</feature>
<accession>X1ADU4</accession>
<proteinExistence type="predicted"/>